<dbReference type="RefSeq" id="WP_209557572.1">
    <property type="nucleotide sequence ID" value="NZ_JAEDXU010000005.1"/>
</dbReference>
<dbReference type="EMBL" id="JAEDXU010000005">
    <property type="protein sequence ID" value="MBP1046772.1"/>
    <property type="molecule type" value="Genomic_DNA"/>
</dbReference>
<accession>A0ABS4CJI2</accession>
<comment type="caution">
    <text evidence="1">The sequence shown here is derived from an EMBL/GenBank/DDBJ whole genome shotgun (WGS) entry which is preliminary data.</text>
</comment>
<evidence type="ECO:0000313" key="1">
    <source>
        <dbReference type="EMBL" id="MBP1046772.1"/>
    </source>
</evidence>
<sequence>MKIKAIRYPTTLDKIEDITNDNIDVFVDLEDGFTCTIVVSTAKNIEMYMKENGYSTPGWVQQLIVVEKLEETLIRKAIEAYAEDDAYWLKVTFLVTGLDKEYLQDKMERINLSNQKLLNGEV</sequence>
<dbReference type="Proteomes" id="UP000673375">
    <property type="component" value="Unassembled WGS sequence"/>
</dbReference>
<organism evidence="1 2">
    <name type="scientific">Enterococcus larvae</name>
    <dbReference type="NCBI Taxonomy" id="2794352"/>
    <lineage>
        <taxon>Bacteria</taxon>
        <taxon>Bacillati</taxon>
        <taxon>Bacillota</taxon>
        <taxon>Bacilli</taxon>
        <taxon>Lactobacillales</taxon>
        <taxon>Enterococcaceae</taxon>
        <taxon>Enterococcus</taxon>
    </lineage>
</organism>
<protein>
    <submittedName>
        <fullName evidence="1">Uncharacterized protein</fullName>
    </submittedName>
</protein>
<proteinExistence type="predicted"/>
<reference evidence="1 2" key="1">
    <citation type="submission" date="2020-12" db="EMBL/GenBank/DDBJ databases">
        <title>Vagococcus allomyrinae sp. nov. and Enterococcus lavae sp. nov., isolated from the larvae of Allomyrina dichotoma.</title>
        <authorList>
            <person name="Lee S.D."/>
        </authorList>
    </citation>
    <scope>NUCLEOTIDE SEQUENCE [LARGE SCALE GENOMIC DNA]</scope>
    <source>
        <strain evidence="1 2">BWM-S5</strain>
    </source>
</reference>
<keyword evidence="2" id="KW-1185">Reference proteome</keyword>
<name>A0ABS4CJI2_9ENTE</name>
<gene>
    <name evidence="1" type="ORF">I6N96_10890</name>
</gene>
<evidence type="ECO:0000313" key="2">
    <source>
        <dbReference type="Proteomes" id="UP000673375"/>
    </source>
</evidence>